<feature type="compositionally biased region" description="Polar residues" evidence="1">
    <location>
        <begin position="12"/>
        <end position="38"/>
    </location>
</feature>
<sequence>MKLPWQKDSKSDGSSVFENKNSQTNEVDASSLESSETEGNLPKGYTPPKGRPTPKRDEQEIARGVKRDPRGVSSAQLAQNRKKLKASMSKEEWKQYKQQEREQRREQNRVTQERMAAGDERYLMPRDKGEVRAFVRDWVDSRRFINEWAMPAALVMLLIMFLGTVAPSFANISSIVAMVFIVVLLVEGIYLGRSSNKAVRKAFPGTTEAGVSLGFYAYSRATQPYKWRTPRPRVKR</sequence>
<dbReference type="InterPro" id="IPR021403">
    <property type="entry name" value="DUF3043"/>
</dbReference>
<feature type="compositionally biased region" description="Basic and acidic residues" evidence="1">
    <location>
        <begin position="1"/>
        <end position="11"/>
    </location>
</feature>
<keyword evidence="5" id="KW-1185">Reference proteome</keyword>
<dbReference type="Proteomes" id="UP000076947">
    <property type="component" value="Unassembled WGS sequence"/>
</dbReference>
<dbReference type="GeneID" id="78285274"/>
<dbReference type="KEGG" id="csta:CSTAT_04655"/>
<evidence type="ECO:0000313" key="3">
    <source>
        <dbReference type="EMBL" id="NME88325.1"/>
    </source>
</evidence>
<name>A0A0X8VE98_9CORY</name>
<feature type="transmembrane region" description="Helical" evidence="2">
    <location>
        <begin position="148"/>
        <end position="166"/>
    </location>
</feature>
<feature type="transmembrane region" description="Helical" evidence="2">
    <location>
        <begin position="172"/>
        <end position="191"/>
    </location>
</feature>
<organism evidence="4 5">
    <name type="scientific">Corynebacterium stationis</name>
    <dbReference type="NCBI Taxonomy" id="1705"/>
    <lineage>
        <taxon>Bacteria</taxon>
        <taxon>Bacillati</taxon>
        <taxon>Actinomycetota</taxon>
        <taxon>Actinomycetes</taxon>
        <taxon>Mycobacteriales</taxon>
        <taxon>Corynebacteriaceae</taxon>
        <taxon>Corynebacterium</taxon>
    </lineage>
</organism>
<keyword evidence="2" id="KW-1133">Transmembrane helix</keyword>
<comment type="caution">
    <text evidence="4">The sequence shown here is derived from an EMBL/GenBank/DDBJ whole genome shotgun (WGS) entry which is preliminary data.</text>
</comment>
<evidence type="ECO:0000256" key="1">
    <source>
        <dbReference type="SAM" id="MobiDB-lite"/>
    </source>
</evidence>
<reference evidence="5" key="2">
    <citation type="submission" date="2016-02" db="EMBL/GenBank/DDBJ databases">
        <authorList>
            <person name="Kaur G."/>
            <person name="Nair G.R."/>
            <person name="Mayilraj S."/>
        </authorList>
    </citation>
    <scope>NUCLEOTIDE SEQUENCE [LARGE SCALE GENOMIC DNA]</scope>
    <source>
        <strain evidence="5">GA-15</strain>
    </source>
</reference>
<reference evidence="4" key="1">
    <citation type="submission" date="2016-02" db="EMBL/GenBank/DDBJ databases">
        <authorList>
            <person name="Wen L."/>
            <person name="He K."/>
            <person name="Yang H."/>
        </authorList>
    </citation>
    <scope>NUCLEOTIDE SEQUENCE [LARGE SCALE GENOMIC DNA]</scope>
    <source>
        <strain evidence="4">GA-15</strain>
    </source>
</reference>
<dbReference type="RefSeq" id="WP_066793103.1">
    <property type="nucleotide sequence ID" value="NZ_CAJFGC010000165.1"/>
</dbReference>
<dbReference type="OrthoDB" id="5194448at2"/>
<accession>A0A0X8VE98</accession>
<dbReference type="AlphaFoldDB" id="A0A0X8VE98"/>
<dbReference type="Pfam" id="PF11241">
    <property type="entry name" value="DUF3043"/>
    <property type="match status" value="1"/>
</dbReference>
<evidence type="ECO:0000313" key="5">
    <source>
        <dbReference type="Proteomes" id="UP000076947"/>
    </source>
</evidence>
<proteinExistence type="predicted"/>
<feature type="compositionally biased region" description="Basic and acidic residues" evidence="1">
    <location>
        <begin position="54"/>
        <end position="70"/>
    </location>
</feature>
<protein>
    <submittedName>
        <fullName evidence="3">DUF3043 domain-containing protein</fullName>
    </submittedName>
</protein>
<feature type="compositionally biased region" description="Basic and acidic residues" evidence="1">
    <location>
        <begin position="88"/>
        <end position="114"/>
    </location>
</feature>
<feature type="region of interest" description="Disordered" evidence="1">
    <location>
        <begin position="1"/>
        <end position="114"/>
    </location>
</feature>
<dbReference type="EMBL" id="LSTQ01000005">
    <property type="protein sequence ID" value="OAH31321.1"/>
    <property type="molecule type" value="Genomic_DNA"/>
</dbReference>
<evidence type="ECO:0000313" key="6">
    <source>
        <dbReference type="Proteomes" id="UP000544551"/>
    </source>
</evidence>
<dbReference type="Proteomes" id="UP000544551">
    <property type="component" value="Unassembled WGS sequence"/>
</dbReference>
<keyword evidence="2" id="KW-0812">Transmembrane</keyword>
<gene>
    <name evidence="4" type="ORF">AYJ05_10735</name>
    <name evidence="3" type="ORF">HF853_01225</name>
</gene>
<dbReference type="EMBL" id="JABAFZ010000001">
    <property type="protein sequence ID" value="NME88325.1"/>
    <property type="molecule type" value="Genomic_DNA"/>
</dbReference>
<keyword evidence="2" id="KW-0472">Membrane</keyword>
<evidence type="ECO:0000256" key="2">
    <source>
        <dbReference type="SAM" id="Phobius"/>
    </source>
</evidence>
<evidence type="ECO:0000313" key="4">
    <source>
        <dbReference type="EMBL" id="OAH31321.1"/>
    </source>
</evidence>
<reference evidence="3 6" key="3">
    <citation type="submission" date="2020-04" db="EMBL/GenBank/DDBJ databases">
        <authorList>
            <person name="Hitch T.C.A."/>
            <person name="Wylensek D."/>
            <person name="Clavel T."/>
        </authorList>
    </citation>
    <scope>NUCLEOTIDE SEQUENCE [LARGE SCALE GENOMIC DNA]</scope>
    <source>
        <strain evidence="3 6">BL-383-APC-3D</strain>
    </source>
</reference>
<dbReference type="STRING" id="1705.CA21670_03960"/>